<evidence type="ECO:0000313" key="3">
    <source>
        <dbReference type="Proteomes" id="UP001140513"/>
    </source>
</evidence>
<dbReference type="GeneID" id="80915284"/>
<evidence type="ECO:0000256" key="1">
    <source>
        <dbReference type="SAM" id="Phobius"/>
    </source>
</evidence>
<comment type="caution">
    <text evidence="2">The sequence shown here is derived from an EMBL/GenBank/DDBJ whole genome shotgun (WGS) entry which is preliminary data.</text>
</comment>
<dbReference type="AlphaFoldDB" id="A0A9W8XAB6"/>
<keyword evidence="1" id="KW-1133">Transmembrane helix</keyword>
<dbReference type="Proteomes" id="UP001140513">
    <property type="component" value="Unassembled WGS sequence"/>
</dbReference>
<dbReference type="EMBL" id="JAPEUX010000009">
    <property type="protein sequence ID" value="KAJ4345620.1"/>
    <property type="molecule type" value="Genomic_DNA"/>
</dbReference>
<keyword evidence="1" id="KW-0472">Membrane</keyword>
<reference evidence="2" key="1">
    <citation type="submission" date="2022-10" db="EMBL/GenBank/DDBJ databases">
        <title>Tapping the CABI collections for fungal endophytes: first genome assemblies for Collariella, Neodidymelliopsis, Ascochyta clinopodiicola, Didymella pomorum, Didymosphaeria variabile, Neocosmospora piperis and Neocucurbitaria cava.</title>
        <authorList>
            <person name="Hill R."/>
        </authorList>
    </citation>
    <scope>NUCLEOTIDE SEQUENCE</scope>
    <source>
        <strain evidence="2">IMI 356815</strain>
    </source>
</reference>
<protein>
    <submittedName>
        <fullName evidence="2">Uncharacterized protein</fullName>
    </submittedName>
</protein>
<keyword evidence="1" id="KW-0812">Transmembrane</keyword>
<sequence length="144" mass="16043">MTNRNSSDHSSFRTSLLNQHSAVFFKHDFIIPNRTLITTNIVLIPTPTPIPVSTLSTSLRHTAVIHCALPMPTEIVPPKHKTPILPILIPCALAAVGIVAFAIWWTMWRSRGQRQRLPSSVDMEPKVIGGQKVLKQELHDNDAV</sequence>
<keyword evidence="3" id="KW-1185">Reference proteome</keyword>
<feature type="transmembrane region" description="Helical" evidence="1">
    <location>
        <begin position="87"/>
        <end position="107"/>
    </location>
</feature>
<dbReference type="OrthoDB" id="10529456at2759"/>
<evidence type="ECO:0000313" key="2">
    <source>
        <dbReference type="EMBL" id="KAJ4345620.1"/>
    </source>
</evidence>
<accession>A0A9W8XAB6</accession>
<organism evidence="2 3">
    <name type="scientific">Didymosphaeria variabile</name>
    <dbReference type="NCBI Taxonomy" id="1932322"/>
    <lineage>
        <taxon>Eukaryota</taxon>
        <taxon>Fungi</taxon>
        <taxon>Dikarya</taxon>
        <taxon>Ascomycota</taxon>
        <taxon>Pezizomycotina</taxon>
        <taxon>Dothideomycetes</taxon>
        <taxon>Pleosporomycetidae</taxon>
        <taxon>Pleosporales</taxon>
        <taxon>Massarineae</taxon>
        <taxon>Didymosphaeriaceae</taxon>
        <taxon>Didymosphaeria</taxon>
    </lineage>
</organism>
<gene>
    <name evidence="2" type="ORF">N0V89_011754</name>
</gene>
<proteinExistence type="predicted"/>
<name>A0A9W8XAB6_9PLEO</name>
<dbReference type="RefSeq" id="XP_056065784.1">
    <property type="nucleotide sequence ID" value="XM_056220481.1"/>
</dbReference>